<sequence>MNQNKQEHNNKIKVEYENLIYLINKEEKTSEIIGFYSEIRNILIPRSINYQSQEYIVTAICGDAFENSDEMQSIQFAPDSGLRTIKNNAFACSSFESIEIPSSVIELEEEWCNELMNVTKISVHPNNQRYSSIDDNYIIGKSSKDKENFDVFVFSVRNVETVTIPSFIEIIGPYAFAECGQIKSIEFSTDSKLRLIQKCAFFDSSIKSISIPSSVTEFCEESFNSTNFEHIEIPDDSKLQVIRKNAFYSSLITSITIPSSLIKLEDGWCNDVKKVEKINVSSNNQYYSSIDDQYIIGRSSNEKENFDVLVFSVRNIEKATVPDFIEIIGPQSFANCTNLRRVEFSKDSKLRVIGKNSFSYTEIESITIPSHVTHICKQAFSGCERLRAIEFPIDSELQKIDEYSFMNTVIESIVIPSSVTELKENWCALTNKLVNVKVMQENKFYCSSVDDKIIFGKSSENFDHLVFAARDIQHLKIPDSIEIIESHAFAVCESIQRVEFSLNSKLLSINDFAFYNSSIQRIKIPKNVTRIGISAFSSCMKLKQIEFSPDSNLQIIDHFAFSFSAIESIVIPSNITKIHDSSFYSCNNLKLIEFDTDIISPTEFLSVFSSLDNANIMIPKKYQGI</sequence>
<keyword evidence="2" id="KW-1185">Reference proteome</keyword>
<dbReference type="Proteomes" id="UP001470230">
    <property type="component" value="Unassembled WGS sequence"/>
</dbReference>
<dbReference type="PANTHER" id="PTHR45661:SF3">
    <property type="entry name" value="IG-LIKE DOMAIN-CONTAINING PROTEIN"/>
    <property type="match status" value="1"/>
</dbReference>
<evidence type="ECO:0000313" key="2">
    <source>
        <dbReference type="Proteomes" id="UP001470230"/>
    </source>
</evidence>
<dbReference type="InterPro" id="IPR032675">
    <property type="entry name" value="LRR_dom_sf"/>
</dbReference>
<accession>A0ABR2L4H4</accession>
<dbReference type="InterPro" id="IPR026906">
    <property type="entry name" value="LRR_5"/>
</dbReference>
<dbReference type="SUPFAM" id="SSF52058">
    <property type="entry name" value="L domain-like"/>
    <property type="match status" value="2"/>
</dbReference>
<proteinExistence type="predicted"/>
<reference evidence="1 2" key="1">
    <citation type="submission" date="2024-04" db="EMBL/GenBank/DDBJ databases">
        <title>Tritrichomonas musculus Genome.</title>
        <authorList>
            <person name="Alves-Ferreira E."/>
            <person name="Grigg M."/>
            <person name="Lorenzi H."/>
            <person name="Galac M."/>
        </authorList>
    </citation>
    <scope>NUCLEOTIDE SEQUENCE [LARGE SCALE GENOMIC DNA]</scope>
    <source>
        <strain evidence="1 2">EAF2021</strain>
    </source>
</reference>
<dbReference type="Pfam" id="PF13306">
    <property type="entry name" value="LRR_5"/>
    <property type="match status" value="4"/>
</dbReference>
<gene>
    <name evidence="1" type="ORF">M9Y10_000512</name>
</gene>
<organism evidence="1 2">
    <name type="scientific">Tritrichomonas musculus</name>
    <dbReference type="NCBI Taxonomy" id="1915356"/>
    <lineage>
        <taxon>Eukaryota</taxon>
        <taxon>Metamonada</taxon>
        <taxon>Parabasalia</taxon>
        <taxon>Tritrichomonadida</taxon>
        <taxon>Tritrichomonadidae</taxon>
        <taxon>Tritrichomonas</taxon>
    </lineage>
</organism>
<dbReference type="EMBL" id="JAPFFF010000001">
    <property type="protein sequence ID" value="KAK8898234.1"/>
    <property type="molecule type" value="Genomic_DNA"/>
</dbReference>
<evidence type="ECO:0008006" key="3">
    <source>
        <dbReference type="Google" id="ProtNLM"/>
    </source>
</evidence>
<protein>
    <recommendedName>
        <fullName evidence="3">Surface antigen BspA-like</fullName>
    </recommendedName>
</protein>
<dbReference type="InterPro" id="IPR053139">
    <property type="entry name" value="Surface_bspA-like"/>
</dbReference>
<comment type="caution">
    <text evidence="1">The sequence shown here is derived from an EMBL/GenBank/DDBJ whole genome shotgun (WGS) entry which is preliminary data.</text>
</comment>
<name>A0ABR2L4H4_9EUKA</name>
<dbReference type="PANTHER" id="PTHR45661">
    <property type="entry name" value="SURFACE ANTIGEN"/>
    <property type="match status" value="1"/>
</dbReference>
<evidence type="ECO:0000313" key="1">
    <source>
        <dbReference type="EMBL" id="KAK8898234.1"/>
    </source>
</evidence>
<dbReference type="Gene3D" id="3.80.10.10">
    <property type="entry name" value="Ribonuclease Inhibitor"/>
    <property type="match status" value="4"/>
</dbReference>